<dbReference type="InterPro" id="IPR001733">
    <property type="entry name" value="Peptidase_S26B"/>
</dbReference>
<dbReference type="SUPFAM" id="SSF51306">
    <property type="entry name" value="LexA/Signal peptidase"/>
    <property type="match status" value="1"/>
</dbReference>
<accession>A0A3A1TZK3</accession>
<organism evidence="7 8">
    <name type="scientific">Amnibacterium setariae</name>
    <dbReference type="NCBI Taxonomy" id="2306585"/>
    <lineage>
        <taxon>Bacteria</taxon>
        <taxon>Bacillati</taxon>
        <taxon>Actinomycetota</taxon>
        <taxon>Actinomycetes</taxon>
        <taxon>Micrococcales</taxon>
        <taxon>Microbacteriaceae</taxon>
        <taxon>Amnibacterium</taxon>
    </lineage>
</organism>
<dbReference type="AlphaFoldDB" id="A0A3A1TZK3"/>
<keyword evidence="4" id="KW-0472">Membrane</keyword>
<dbReference type="CDD" id="cd06530">
    <property type="entry name" value="S26_SPase_I"/>
    <property type="match status" value="1"/>
</dbReference>
<dbReference type="InterPro" id="IPR019533">
    <property type="entry name" value="Peptidase_S26"/>
</dbReference>
<keyword evidence="2" id="KW-0812">Transmembrane</keyword>
<evidence type="ECO:0000256" key="1">
    <source>
        <dbReference type="ARBA" id="ARBA00004370"/>
    </source>
</evidence>
<feature type="region of interest" description="Disordered" evidence="6">
    <location>
        <begin position="1"/>
        <end position="22"/>
    </location>
</feature>
<evidence type="ECO:0000256" key="4">
    <source>
        <dbReference type="ARBA" id="ARBA00023136"/>
    </source>
</evidence>
<dbReference type="GO" id="GO:0004252">
    <property type="term" value="F:serine-type endopeptidase activity"/>
    <property type="evidence" value="ECO:0007669"/>
    <property type="project" value="UniProtKB-UniRule"/>
</dbReference>
<protein>
    <recommendedName>
        <fullName evidence="5">Signal peptidase I</fullName>
        <ecNumber evidence="5">3.4.21.89</ecNumber>
    </recommendedName>
</protein>
<dbReference type="OrthoDB" id="5241786at2"/>
<dbReference type="GO" id="GO:0006465">
    <property type="term" value="P:signal peptide processing"/>
    <property type="evidence" value="ECO:0007669"/>
    <property type="project" value="UniProtKB-UniRule"/>
</dbReference>
<sequence length="490" mass="50484">MGSAEQLVRGRRPSAGRPAPAPSAAGWVLVVIAGLCRSLLLTGVALASWTVVPGLVGLHATTVMSGSMEPRFQVGDAVVAKPVQRADLAIGQVLLFDDPDERGALRMHRLVAARGQVLTTKGDANDVRDSSTVPFSAVQGVGFLRVPYAGLPAYWIRTGQLQPLLLTGTAAVLLAVGTLLDRRFLTGRHVAPDSEARRRRQARHRLAASSTLVLVLLATAGRAVAPAQASFANATSNGPSVVTGCWDWPLRGTLPSSALAYFNFMESSGSTTVNRVGGTSVSTYGTVVRGAGTCTTDASPFLTLGTAGASGLVSPTSSTMPSGGVTIASWFRTSTASGVIADLGNSGQGSTGSSLSSVVVYLDSNGSVVIGVPTAVVAGGVVTVMTCRSPSGYANGTWHLLIATFSASTGCTVAVDGTTPVGSAATNSSLVNLSLLSGTTTWWRLGYDTIASAYPNRGSRAWFTGDLDETQVYSAVLTTTEQQAIVDRRH</sequence>
<gene>
    <name evidence="7" type="ORF">D1781_01000</name>
</gene>
<evidence type="ECO:0000313" key="8">
    <source>
        <dbReference type="Proteomes" id="UP000265742"/>
    </source>
</evidence>
<reference evidence="8" key="1">
    <citation type="submission" date="2018-09" db="EMBL/GenBank/DDBJ databases">
        <authorList>
            <person name="Kim I."/>
        </authorList>
    </citation>
    <scope>NUCLEOTIDE SEQUENCE [LARGE SCALE GENOMIC DNA]</scope>
    <source>
        <strain evidence="8">DD4a</strain>
    </source>
</reference>
<dbReference type="Proteomes" id="UP000265742">
    <property type="component" value="Unassembled WGS sequence"/>
</dbReference>
<dbReference type="RefSeq" id="WP_119480437.1">
    <property type="nucleotide sequence ID" value="NZ_QXTG01000001.1"/>
</dbReference>
<evidence type="ECO:0000256" key="5">
    <source>
        <dbReference type="NCBIfam" id="TIGR02228"/>
    </source>
</evidence>
<comment type="subcellular location">
    <subcellularLocation>
        <location evidence="1">Membrane</location>
    </subcellularLocation>
</comment>
<evidence type="ECO:0000256" key="3">
    <source>
        <dbReference type="ARBA" id="ARBA00022989"/>
    </source>
</evidence>
<dbReference type="InterPro" id="IPR013320">
    <property type="entry name" value="ConA-like_dom_sf"/>
</dbReference>
<dbReference type="InterPro" id="IPR036286">
    <property type="entry name" value="LexA/Signal_pep-like_sf"/>
</dbReference>
<keyword evidence="7" id="KW-0378">Hydrolase</keyword>
<dbReference type="GO" id="GO:0009003">
    <property type="term" value="F:signal peptidase activity"/>
    <property type="evidence" value="ECO:0007669"/>
    <property type="project" value="UniProtKB-EC"/>
</dbReference>
<keyword evidence="3" id="KW-1133">Transmembrane helix</keyword>
<dbReference type="Gene3D" id="2.60.120.200">
    <property type="match status" value="1"/>
</dbReference>
<dbReference type="GO" id="GO:0016020">
    <property type="term" value="C:membrane"/>
    <property type="evidence" value="ECO:0007669"/>
    <property type="project" value="UniProtKB-SubCell"/>
</dbReference>
<dbReference type="SUPFAM" id="SSF49899">
    <property type="entry name" value="Concanavalin A-like lectins/glucanases"/>
    <property type="match status" value="1"/>
</dbReference>
<keyword evidence="8" id="KW-1185">Reference proteome</keyword>
<name>A0A3A1TZK3_9MICO</name>
<evidence type="ECO:0000256" key="6">
    <source>
        <dbReference type="SAM" id="MobiDB-lite"/>
    </source>
</evidence>
<dbReference type="Gene3D" id="2.10.109.10">
    <property type="entry name" value="Umud Fragment, subunit A"/>
    <property type="match status" value="1"/>
</dbReference>
<dbReference type="EC" id="3.4.21.89" evidence="5"/>
<dbReference type="EMBL" id="QXTG01000001">
    <property type="protein sequence ID" value="RIX30074.1"/>
    <property type="molecule type" value="Genomic_DNA"/>
</dbReference>
<evidence type="ECO:0000256" key="2">
    <source>
        <dbReference type="ARBA" id="ARBA00022692"/>
    </source>
</evidence>
<dbReference type="PRINTS" id="PR00728">
    <property type="entry name" value="SIGNALPTASE"/>
</dbReference>
<dbReference type="Pfam" id="PF13385">
    <property type="entry name" value="Laminin_G_3"/>
    <property type="match status" value="1"/>
</dbReference>
<evidence type="ECO:0000313" key="7">
    <source>
        <dbReference type="EMBL" id="RIX30074.1"/>
    </source>
</evidence>
<proteinExistence type="predicted"/>
<comment type="caution">
    <text evidence="7">The sequence shown here is derived from an EMBL/GenBank/DDBJ whole genome shotgun (WGS) entry which is preliminary data.</text>
</comment>
<dbReference type="NCBIfam" id="TIGR02228">
    <property type="entry name" value="sigpep_I_arch"/>
    <property type="match status" value="1"/>
</dbReference>